<gene>
    <name evidence="1" type="ORF">CJ014_24770</name>
</gene>
<reference evidence="1 2" key="1">
    <citation type="submission" date="2017-08" db="EMBL/GenBank/DDBJ databases">
        <title>Pleomorphomonas carboxidotrophicus sp. nov., a new mesophilic hydrogenogenic carboxidotroph.</title>
        <authorList>
            <person name="Esquivel-Elizondo S."/>
            <person name="Krajmalnik-Brown R."/>
            <person name="Maldonado J."/>
        </authorList>
    </citation>
    <scope>NUCLEOTIDE SEQUENCE [LARGE SCALE GENOMIC DNA]</scope>
    <source>
        <strain evidence="1 2">SVCO-16</strain>
    </source>
</reference>
<dbReference type="EMBL" id="NQVN01000030">
    <property type="protein sequence ID" value="PIO96579.1"/>
    <property type="molecule type" value="Genomic_DNA"/>
</dbReference>
<sequence>MNDKVLTFADLKAVLHLALLLKDDASDDEGNAILAADRHGSMADPRDLIEAAELLITLLDGRAAS</sequence>
<evidence type="ECO:0000313" key="2">
    <source>
        <dbReference type="Proteomes" id="UP000231070"/>
    </source>
</evidence>
<comment type="caution">
    <text evidence="1">The sequence shown here is derived from an EMBL/GenBank/DDBJ whole genome shotgun (WGS) entry which is preliminary data.</text>
</comment>
<accession>A0A2G9WPD6</accession>
<dbReference type="AlphaFoldDB" id="A0A2G9WPD6"/>
<protein>
    <submittedName>
        <fullName evidence="1">Uncharacterized protein</fullName>
    </submittedName>
</protein>
<dbReference type="Proteomes" id="UP000231070">
    <property type="component" value="Unassembled WGS sequence"/>
</dbReference>
<organism evidence="1 2">
    <name type="scientific">Pleomorphomonas carboxyditropha</name>
    <dbReference type="NCBI Taxonomy" id="2023338"/>
    <lineage>
        <taxon>Bacteria</taxon>
        <taxon>Pseudomonadati</taxon>
        <taxon>Pseudomonadota</taxon>
        <taxon>Alphaproteobacteria</taxon>
        <taxon>Hyphomicrobiales</taxon>
        <taxon>Pleomorphomonadaceae</taxon>
        <taxon>Pleomorphomonas</taxon>
    </lineage>
</organism>
<keyword evidence="2" id="KW-1185">Reference proteome</keyword>
<dbReference type="RefSeq" id="WP_100083191.1">
    <property type="nucleotide sequence ID" value="NZ_NQVN01000030.1"/>
</dbReference>
<evidence type="ECO:0000313" key="1">
    <source>
        <dbReference type="EMBL" id="PIO96579.1"/>
    </source>
</evidence>
<name>A0A2G9WPD6_9HYPH</name>
<proteinExistence type="predicted"/>